<dbReference type="Pfam" id="PF13650">
    <property type="entry name" value="Asp_protease_2"/>
    <property type="match status" value="1"/>
</dbReference>
<protein>
    <submittedName>
        <fullName evidence="1">Clan AA aspartic protease</fullName>
    </submittedName>
</protein>
<keyword evidence="2" id="KW-1185">Reference proteome</keyword>
<dbReference type="Proteomes" id="UP000502248">
    <property type="component" value="Chromosome"/>
</dbReference>
<dbReference type="Gene3D" id="2.40.70.10">
    <property type="entry name" value="Acid Proteases"/>
    <property type="match status" value="1"/>
</dbReference>
<dbReference type="GO" id="GO:0006508">
    <property type="term" value="P:proteolysis"/>
    <property type="evidence" value="ECO:0007669"/>
    <property type="project" value="UniProtKB-KW"/>
</dbReference>
<dbReference type="SUPFAM" id="SSF50630">
    <property type="entry name" value="Acid proteases"/>
    <property type="match status" value="1"/>
</dbReference>
<name>A0A7Z2VHE0_9BACL</name>
<dbReference type="GO" id="GO:0004190">
    <property type="term" value="F:aspartic-type endopeptidase activity"/>
    <property type="evidence" value="ECO:0007669"/>
    <property type="project" value="InterPro"/>
</dbReference>
<dbReference type="RefSeq" id="WP_169279215.1">
    <property type="nucleotide sequence ID" value="NZ_CP051680.1"/>
</dbReference>
<keyword evidence="1" id="KW-0378">Hydrolase</keyword>
<reference evidence="1 2" key="1">
    <citation type="submission" date="2020-04" db="EMBL/GenBank/DDBJ databases">
        <title>Genome sequencing of novel species.</title>
        <authorList>
            <person name="Heo J."/>
            <person name="Kim S.-J."/>
            <person name="Kim J.-S."/>
            <person name="Hong S.-B."/>
            <person name="Kwon S.-W."/>
        </authorList>
    </citation>
    <scope>NUCLEOTIDE SEQUENCE [LARGE SCALE GENOMIC DNA]</scope>
    <source>
        <strain evidence="1 2">MFER-1</strain>
    </source>
</reference>
<dbReference type="EMBL" id="CP051680">
    <property type="protein sequence ID" value="QJD82919.1"/>
    <property type="molecule type" value="Genomic_DNA"/>
</dbReference>
<dbReference type="PROSITE" id="PS00141">
    <property type="entry name" value="ASP_PROTEASE"/>
    <property type="match status" value="1"/>
</dbReference>
<dbReference type="InterPro" id="IPR001969">
    <property type="entry name" value="Aspartic_peptidase_AS"/>
</dbReference>
<dbReference type="CDD" id="cd05483">
    <property type="entry name" value="retropepsin_like_bacteria"/>
    <property type="match status" value="1"/>
</dbReference>
<proteinExistence type="predicted"/>
<evidence type="ECO:0000313" key="2">
    <source>
        <dbReference type="Proteomes" id="UP000502248"/>
    </source>
</evidence>
<dbReference type="InterPro" id="IPR021109">
    <property type="entry name" value="Peptidase_aspartic_dom_sf"/>
</dbReference>
<evidence type="ECO:0000313" key="1">
    <source>
        <dbReference type="EMBL" id="QJD82919.1"/>
    </source>
</evidence>
<dbReference type="AlphaFoldDB" id="A0A7Z2VHE0"/>
<dbReference type="InterPro" id="IPR034122">
    <property type="entry name" value="Retropepsin-like_bacterial"/>
</dbReference>
<gene>
    <name evidence="1" type="ORF">HH215_06835</name>
</gene>
<keyword evidence="1" id="KW-0645">Protease</keyword>
<sequence>MQIKYKDGLLFTQVRIKFKGQSKVIENIVIDTGASHTLLSQDAVDELDIRATKEDHFITSFGIGGEEHAFIKKIDSIEIGDYLIQNVELDFTSFKYHNINGLLGLDILLKGKFNIDLLNLELKRLQ</sequence>
<organism evidence="1 2">
    <name type="scientific">Cohnella herbarum</name>
    <dbReference type="NCBI Taxonomy" id="2728023"/>
    <lineage>
        <taxon>Bacteria</taxon>
        <taxon>Bacillati</taxon>
        <taxon>Bacillota</taxon>
        <taxon>Bacilli</taxon>
        <taxon>Bacillales</taxon>
        <taxon>Paenibacillaceae</taxon>
        <taxon>Cohnella</taxon>
    </lineage>
</organism>
<accession>A0A7Z2VHE0</accession>
<dbReference type="KEGG" id="cheb:HH215_06835"/>